<dbReference type="Pfam" id="PF13612">
    <property type="entry name" value="DDE_Tnp_1_3"/>
    <property type="match status" value="1"/>
</dbReference>
<name>A0A9X2Q6A0_9BACT</name>
<evidence type="ECO:0000259" key="1">
    <source>
        <dbReference type="Pfam" id="PF13612"/>
    </source>
</evidence>
<dbReference type="EMBL" id="JANUAE010000009">
    <property type="protein sequence ID" value="MCS3710949.1"/>
    <property type="molecule type" value="Genomic_DNA"/>
</dbReference>
<accession>A0A9X2Q6A0</accession>
<comment type="caution">
    <text evidence="2">The sequence shown here is derived from an EMBL/GenBank/DDBJ whole genome shotgun (WGS) entry which is preliminary data.</text>
</comment>
<sequence length="302" mass="34056">MDAQYTLVRIYLFVCRHYRGRLAATVQRQSNNDQPDFTDEEVLRIYLFGLAKKRETISEIHEQVEDHFSEWFPDLPSYQSYNRRLNRLNAVFSPLVEKALEEIDGEGFRKNMLRIVDSMPIMLAKGSRASQATVASERTQGVGYCSSKDTFYHGVKLHVVAERRSNQLPLLRRAGLTPGSENDLRALRRVLPEIESGVLCGDKAYCDSPLKERLAETQNLDLLTPVKKEKGQQTLSAADKLYSKAIGRILSANRVAFQLDRRKNGHPTGLEGALPPGTSCARVRSARCCNADSCSQPLIRIK</sequence>
<feature type="domain" description="Transposase DDE" evidence="1">
    <location>
        <begin position="113"/>
        <end position="241"/>
    </location>
</feature>
<proteinExistence type="predicted"/>
<gene>
    <name evidence="2" type="ORF">GGP61_002575</name>
</gene>
<reference evidence="2" key="1">
    <citation type="submission" date="2022-08" db="EMBL/GenBank/DDBJ databases">
        <title>Genomic Encyclopedia of Type Strains, Phase V (KMG-V): Genome sequencing to study the core and pangenomes of soil and plant-associated prokaryotes.</title>
        <authorList>
            <person name="Whitman W."/>
        </authorList>
    </citation>
    <scope>NUCLEOTIDE SEQUENCE</scope>
    <source>
        <strain evidence="2">SP3049</strain>
    </source>
</reference>
<dbReference type="AlphaFoldDB" id="A0A9X2Q6A0"/>
<protein>
    <recommendedName>
        <fullName evidence="1">Transposase DDE domain-containing protein</fullName>
    </recommendedName>
</protein>
<dbReference type="Proteomes" id="UP001155057">
    <property type="component" value="Unassembled WGS sequence"/>
</dbReference>
<evidence type="ECO:0000313" key="2">
    <source>
        <dbReference type="EMBL" id="MCS3710949.1"/>
    </source>
</evidence>
<dbReference type="InterPro" id="IPR025668">
    <property type="entry name" value="Tnp_DDE_dom"/>
</dbReference>
<evidence type="ECO:0000313" key="3">
    <source>
        <dbReference type="Proteomes" id="UP001155057"/>
    </source>
</evidence>
<organism evidence="2 3">
    <name type="scientific">Salinibacter ruber</name>
    <dbReference type="NCBI Taxonomy" id="146919"/>
    <lineage>
        <taxon>Bacteria</taxon>
        <taxon>Pseudomonadati</taxon>
        <taxon>Rhodothermota</taxon>
        <taxon>Rhodothermia</taxon>
        <taxon>Rhodothermales</taxon>
        <taxon>Salinibacteraceae</taxon>
        <taxon>Salinibacter</taxon>
    </lineage>
</organism>